<feature type="transmembrane region" description="Helical" evidence="6">
    <location>
        <begin position="175"/>
        <end position="195"/>
    </location>
</feature>
<feature type="transmembrane region" description="Helical" evidence="6">
    <location>
        <begin position="142"/>
        <end position="169"/>
    </location>
</feature>
<dbReference type="PANTHER" id="PTHR30177:SF28">
    <property type="entry name" value="CHOLINE TRANSPORT SYSTEM PERMEASE PROTEIN OPUBB"/>
    <property type="match status" value="1"/>
</dbReference>
<comment type="similarity">
    <text evidence="6">Belongs to the binding-protein-dependent transport system permease family.</text>
</comment>
<accession>A0ABZ2SKL4</accession>
<proteinExistence type="inferred from homology"/>
<dbReference type="PANTHER" id="PTHR30177">
    <property type="entry name" value="GLYCINE BETAINE/L-PROLINE TRANSPORT SYSTEM PERMEASE PROTEIN PROW"/>
    <property type="match status" value="1"/>
</dbReference>
<comment type="subcellular location">
    <subcellularLocation>
        <location evidence="6">Cell membrane</location>
        <topology evidence="6">Multi-pass membrane protein</topology>
    </subcellularLocation>
    <subcellularLocation>
        <location evidence="1">Membrane</location>
        <topology evidence="1">Multi-pass membrane protein</topology>
    </subcellularLocation>
</comment>
<feature type="transmembrane region" description="Helical" evidence="6">
    <location>
        <begin position="47"/>
        <end position="67"/>
    </location>
</feature>
<evidence type="ECO:0000256" key="3">
    <source>
        <dbReference type="ARBA" id="ARBA00022692"/>
    </source>
</evidence>
<keyword evidence="3 6" id="KW-0812">Transmembrane</keyword>
<feature type="domain" description="ABC transmembrane type-1" evidence="7">
    <location>
        <begin position="16"/>
        <end position="195"/>
    </location>
</feature>
<sequence>MQAFFSEYGSQLISNIWQHILISFSALFLGALVAIPLGILLTRAPKIASIVIGITSALQTIPSLALLTLMIPFLGVGVAPAIVALFIYSLLPILRNTYIGMKNVDPNYLDVSKGMGMTNLQSIISVEVPIALPTIMAGVRLAAVYVIAWATLASYIGAGGLGVLIFSGLDNYQPPLIFAGTIPVILLALISDYLLGKLEDKLTPSALKEENE</sequence>
<keyword evidence="2 6" id="KW-0813">Transport</keyword>
<organism evidence="8 9">
    <name type="scientific">Candidatus Enterococcus lowellii</name>
    <dbReference type="NCBI Taxonomy" id="2230877"/>
    <lineage>
        <taxon>Bacteria</taxon>
        <taxon>Bacillati</taxon>
        <taxon>Bacillota</taxon>
        <taxon>Bacilli</taxon>
        <taxon>Lactobacillales</taxon>
        <taxon>Enterococcaceae</taxon>
        <taxon>Enterococcus</taxon>
    </lineage>
</organism>
<evidence type="ECO:0000256" key="4">
    <source>
        <dbReference type="ARBA" id="ARBA00022989"/>
    </source>
</evidence>
<dbReference type="PROSITE" id="PS50928">
    <property type="entry name" value="ABC_TM1"/>
    <property type="match status" value="1"/>
</dbReference>
<gene>
    <name evidence="8" type="ORF">DOK78_000105</name>
</gene>
<dbReference type="SUPFAM" id="SSF161098">
    <property type="entry name" value="MetI-like"/>
    <property type="match status" value="1"/>
</dbReference>
<dbReference type="InterPro" id="IPR000515">
    <property type="entry name" value="MetI-like"/>
</dbReference>
<keyword evidence="9" id="KW-1185">Reference proteome</keyword>
<dbReference type="Pfam" id="PF00528">
    <property type="entry name" value="BPD_transp_1"/>
    <property type="match status" value="1"/>
</dbReference>
<evidence type="ECO:0000259" key="7">
    <source>
        <dbReference type="PROSITE" id="PS50928"/>
    </source>
</evidence>
<dbReference type="EMBL" id="CP147251">
    <property type="protein sequence ID" value="WYJ75530.1"/>
    <property type="molecule type" value="Genomic_DNA"/>
</dbReference>
<dbReference type="InterPro" id="IPR035906">
    <property type="entry name" value="MetI-like_sf"/>
</dbReference>
<feature type="transmembrane region" description="Helical" evidence="6">
    <location>
        <begin position="73"/>
        <end position="94"/>
    </location>
</feature>
<dbReference type="Gene3D" id="1.10.3720.10">
    <property type="entry name" value="MetI-like"/>
    <property type="match status" value="1"/>
</dbReference>
<evidence type="ECO:0000313" key="8">
    <source>
        <dbReference type="EMBL" id="WYJ75530.1"/>
    </source>
</evidence>
<evidence type="ECO:0000256" key="6">
    <source>
        <dbReference type="RuleBase" id="RU363032"/>
    </source>
</evidence>
<dbReference type="InterPro" id="IPR051204">
    <property type="entry name" value="ABC_transp_perm/SBD"/>
</dbReference>
<dbReference type="RefSeq" id="WP_207871710.1">
    <property type="nucleotide sequence ID" value="NZ_CP147251.1"/>
</dbReference>
<evidence type="ECO:0000256" key="2">
    <source>
        <dbReference type="ARBA" id="ARBA00022448"/>
    </source>
</evidence>
<keyword evidence="5 6" id="KW-0472">Membrane</keyword>
<dbReference type="Proteomes" id="UP000664701">
    <property type="component" value="Chromosome"/>
</dbReference>
<protein>
    <submittedName>
        <fullName evidence="8">Glycine betaine/carnitine/choline ABC transporter permease</fullName>
    </submittedName>
</protein>
<evidence type="ECO:0000256" key="5">
    <source>
        <dbReference type="ARBA" id="ARBA00023136"/>
    </source>
</evidence>
<dbReference type="CDD" id="cd06261">
    <property type="entry name" value="TM_PBP2"/>
    <property type="match status" value="1"/>
</dbReference>
<name>A0ABZ2SKL4_9ENTE</name>
<feature type="transmembrane region" description="Helical" evidence="6">
    <location>
        <begin position="20"/>
        <end position="40"/>
    </location>
</feature>
<evidence type="ECO:0000256" key="1">
    <source>
        <dbReference type="ARBA" id="ARBA00004141"/>
    </source>
</evidence>
<reference evidence="8 9" key="1">
    <citation type="submission" date="2024-03" db="EMBL/GenBank/DDBJ databases">
        <title>The Genome Sequence of Enterococcus sp. DIV2402.</title>
        <authorList>
            <consortium name="The Broad Institute Genomics Platform"/>
            <consortium name="The Broad Institute Microbial Omics Core"/>
            <consortium name="The Broad Institute Genomic Center for Infectious Diseases"/>
            <person name="Earl A."/>
            <person name="Manson A."/>
            <person name="Gilmore M."/>
            <person name="Schwartman J."/>
            <person name="Shea T."/>
            <person name="Abouelleil A."/>
            <person name="Cao P."/>
            <person name="Chapman S."/>
            <person name="Cusick C."/>
            <person name="Young S."/>
            <person name="Neafsey D."/>
            <person name="Nusbaum C."/>
            <person name="Birren B."/>
        </authorList>
    </citation>
    <scope>NUCLEOTIDE SEQUENCE [LARGE SCALE GENOMIC DNA]</scope>
    <source>
        <strain evidence="8 9">DIV2402</strain>
    </source>
</reference>
<keyword evidence="4 6" id="KW-1133">Transmembrane helix</keyword>
<evidence type="ECO:0000313" key="9">
    <source>
        <dbReference type="Proteomes" id="UP000664701"/>
    </source>
</evidence>